<evidence type="ECO:0000256" key="1">
    <source>
        <dbReference type="SAM" id="MobiDB-lite"/>
    </source>
</evidence>
<dbReference type="EMBL" id="CP042187">
    <property type="protein sequence ID" value="QDS69359.1"/>
    <property type="molecule type" value="Genomic_DNA"/>
</dbReference>
<dbReference type="AlphaFoldDB" id="A0A517L155"/>
<protein>
    <submittedName>
        <fullName evidence="2">Uncharacterized protein</fullName>
    </submittedName>
</protein>
<feature type="region of interest" description="Disordered" evidence="1">
    <location>
        <begin position="1"/>
        <end position="47"/>
    </location>
</feature>
<sequence>MNQAGPTISKLDSSTTTMKRKAIRSLAEPEAKRARHLTPHDVPTNSQDSLASKFALVQQHISTLAKVEEGEPQLDEEEDVEKSLVVKLGLAPRLLVAFPLETTEEARQAHTAIRIPPRDQLPPYGSLGFLDLPLSLRAKIYQDVIQPSSPRQLLQEVLGIISPLQRLEWLFTCKQFLFEARPLAFSKVPFFVRPFNSQAISVHGNGHRIDDPKNKTPWQTSPAFLNKAMFRMGVDHNHFVLNKFRALKGNIGLVKHVCHSMPITGLTSYQEDLDWTPFGMDLACGSYSSKYGVRKLDLDKLTLVTNGFPLDHWNRTSKRCITEDLAAWILSSIVEHTSMKRLNILIMDRRYTEKVKDTKSPLAQREVGMDVRSLRAALDKMLQVIVERPWLTDVNGQHDWTVKWGLKGTIWCWECRARIGSRVVDVVVADVAEVEALGIDLS</sequence>
<organism evidence="2 3">
    <name type="scientific">Venturia effusa</name>
    <dbReference type="NCBI Taxonomy" id="50376"/>
    <lineage>
        <taxon>Eukaryota</taxon>
        <taxon>Fungi</taxon>
        <taxon>Dikarya</taxon>
        <taxon>Ascomycota</taxon>
        <taxon>Pezizomycotina</taxon>
        <taxon>Dothideomycetes</taxon>
        <taxon>Pleosporomycetidae</taxon>
        <taxon>Venturiales</taxon>
        <taxon>Venturiaceae</taxon>
        <taxon>Venturia</taxon>
    </lineage>
</organism>
<accession>A0A517L155</accession>
<reference evidence="2 3" key="1">
    <citation type="submission" date="2019-07" db="EMBL/GenBank/DDBJ databases">
        <title>Finished genome of Venturia effusa.</title>
        <authorList>
            <person name="Young C.A."/>
            <person name="Cox M.P."/>
            <person name="Ganley A.R.D."/>
            <person name="David W.J."/>
        </authorList>
    </citation>
    <scope>NUCLEOTIDE SEQUENCE [LARGE SCALE GENOMIC DNA]</scope>
    <source>
        <strain evidence="3">albino</strain>
    </source>
</reference>
<feature type="compositionally biased region" description="Polar residues" evidence="1">
    <location>
        <begin position="1"/>
        <end position="17"/>
    </location>
</feature>
<gene>
    <name evidence="2" type="ORF">FKW77_004168</name>
</gene>
<keyword evidence="3" id="KW-1185">Reference proteome</keyword>
<evidence type="ECO:0000313" key="3">
    <source>
        <dbReference type="Proteomes" id="UP000316270"/>
    </source>
</evidence>
<dbReference type="OrthoDB" id="10348222at2759"/>
<name>A0A517L155_9PEZI</name>
<dbReference type="Proteomes" id="UP000316270">
    <property type="component" value="Chromosome 3"/>
</dbReference>
<evidence type="ECO:0000313" key="2">
    <source>
        <dbReference type="EMBL" id="QDS69359.1"/>
    </source>
</evidence>
<proteinExistence type="predicted"/>